<dbReference type="Pfam" id="PF01546">
    <property type="entry name" value="Peptidase_M20"/>
    <property type="match status" value="1"/>
</dbReference>
<dbReference type="InterPro" id="IPR002933">
    <property type="entry name" value="Peptidase_M20"/>
</dbReference>
<dbReference type="PANTHER" id="PTHR43808">
    <property type="entry name" value="ACETYLORNITHINE DEACETYLASE"/>
    <property type="match status" value="1"/>
</dbReference>
<dbReference type="AlphaFoldDB" id="A0A328FDD0"/>
<accession>A0A328FDD0</accession>
<dbReference type="Gene3D" id="3.40.630.10">
    <property type="entry name" value="Zn peptidases"/>
    <property type="match status" value="2"/>
</dbReference>
<dbReference type="InterPro" id="IPR050072">
    <property type="entry name" value="Peptidase_M20A"/>
</dbReference>
<evidence type="ECO:0000313" key="2">
    <source>
        <dbReference type="EMBL" id="QBH11835.1"/>
    </source>
</evidence>
<gene>
    <name evidence="3" type="ORF">DO021_15870</name>
    <name evidence="2" type="ORF">EYB58_02160</name>
</gene>
<evidence type="ECO:0000313" key="4">
    <source>
        <dbReference type="Proteomes" id="UP000248798"/>
    </source>
</evidence>
<evidence type="ECO:0000313" key="5">
    <source>
        <dbReference type="Proteomes" id="UP000293902"/>
    </source>
</evidence>
<dbReference type="EMBL" id="CP036313">
    <property type="protein sequence ID" value="QBH11835.1"/>
    <property type="molecule type" value="Genomic_DNA"/>
</dbReference>
<organism evidence="3 4">
    <name type="scientific">Desulfobacter hydrogenophilus</name>
    <dbReference type="NCBI Taxonomy" id="2291"/>
    <lineage>
        <taxon>Bacteria</taxon>
        <taxon>Pseudomonadati</taxon>
        <taxon>Thermodesulfobacteriota</taxon>
        <taxon>Desulfobacteria</taxon>
        <taxon>Desulfobacterales</taxon>
        <taxon>Desulfobacteraceae</taxon>
        <taxon>Desulfobacter</taxon>
    </lineage>
</organism>
<keyword evidence="5" id="KW-1185">Reference proteome</keyword>
<keyword evidence="1" id="KW-0378">Hydrolase</keyword>
<evidence type="ECO:0000256" key="1">
    <source>
        <dbReference type="ARBA" id="ARBA00022801"/>
    </source>
</evidence>
<reference evidence="2 5" key="2">
    <citation type="submission" date="2019-02" db="EMBL/GenBank/DDBJ databases">
        <title>Complete genome sequence of Desulfobacter hydrogenophilus AcRS1.</title>
        <authorList>
            <person name="Marietou A."/>
            <person name="Lund M.B."/>
            <person name="Marshall I.P.G."/>
            <person name="Schreiber L."/>
            <person name="Jorgensen B."/>
        </authorList>
    </citation>
    <scope>NUCLEOTIDE SEQUENCE [LARGE SCALE GENOMIC DNA]</scope>
    <source>
        <strain evidence="2 5">AcRS1</strain>
    </source>
</reference>
<dbReference type="SUPFAM" id="SSF53187">
    <property type="entry name" value="Zn-dependent exopeptidases"/>
    <property type="match status" value="1"/>
</dbReference>
<protein>
    <submittedName>
        <fullName evidence="2">M20/M25/M40 family metallo-hydrolase</fullName>
    </submittedName>
</protein>
<evidence type="ECO:0000313" key="3">
    <source>
        <dbReference type="EMBL" id="RAM01065.1"/>
    </source>
</evidence>
<name>A0A328FDD0_9BACT</name>
<sequence length="402" mass="43774">MVMYELLRMKNEGLREGVMAFAQELIDTPSPSWGEHELADKVARQMEVLGYHHVYRDTIGNVIGVIHGHEHNSTLLLNSHMDTHQTGEANQMHIEGDRIYGAGASDCKGGLAAQVFAGALLMRSLLPLRGTLVVTASVAEENGASTGVRTLMDQTLPEMGLLPDYAILGEPTNLGLYYGHDGWIEMDINIQGADPFQVDDAAGRIYQRFEAQTGRAHSGVHEVAIQAPVFPRESEGRIAVLRAAKRIQAADQAQRVLAETERDIDLLIQHRSSVTVSVGICREQQVSCTGHKMQVQHVTNAWATDPFDPLIDRSRQVLAAAGSPSRPGKWRLGRLGMGTAGATLLNEYNIPTIGYGPGNEKQAHRPDEWVDGKHVVQGVYGTAAIAHGLIGFPVCGWTSDEI</sequence>
<dbReference type="Proteomes" id="UP000293902">
    <property type="component" value="Chromosome"/>
</dbReference>
<reference evidence="3 4" key="1">
    <citation type="submission" date="2018-06" db="EMBL/GenBank/DDBJ databases">
        <title>Complete Genome Sequence of Desulfobacter hydrogenophilus (DSM3380).</title>
        <authorList>
            <person name="Marietou A."/>
            <person name="Schreiber L."/>
            <person name="Marshall I."/>
            <person name="Jorgensen B."/>
        </authorList>
    </citation>
    <scope>NUCLEOTIDE SEQUENCE [LARGE SCALE GENOMIC DNA]</scope>
    <source>
        <strain evidence="3 4">DSM 3380</strain>
    </source>
</reference>
<dbReference type="GO" id="GO:0016787">
    <property type="term" value="F:hydrolase activity"/>
    <property type="evidence" value="ECO:0007669"/>
    <property type="project" value="InterPro"/>
</dbReference>
<proteinExistence type="predicted"/>
<dbReference type="Proteomes" id="UP000248798">
    <property type="component" value="Unassembled WGS sequence"/>
</dbReference>
<dbReference type="EMBL" id="QLNI01000033">
    <property type="protein sequence ID" value="RAM01065.1"/>
    <property type="molecule type" value="Genomic_DNA"/>
</dbReference>
<dbReference type="OrthoDB" id="5443984at2"/>